<evidence type="ECO:0000313" key="1">
    <source>
        <dbReference type="EMBL" id="ANS52503.1"/>
    </source>
</evidence>
<dbReference type="Proteomes" id="UP000092743">
    <property type="component" value="Plasmid p46701"/>
</dbReference>
<accession>A0A9W3X4W2</accession>
<dbReference type="RefSeq" id="WP_065487214.1">
    <property type="nucleotide sequence ID" value="NZ_CP015358.1"/>
</dbReference>
<reference evidence="1 2" key="1">
    <citation type="submission" date="2016-04" db="EMBL/GenBank/DDBJ databases">
        <title>High quality genome of the nematocidal Bacillus thuringiensis MYBT18246.</title>
        <authorList>
            <person name="Hollensteiner J."/>
            <person name="Poehlein A."/>
            <person name="Sproeer C."/>
            <person name="Bunk B."/>
            <person name="Rosenstiel P."/>
            <person name="Schulenburg H."/>
            <person name="Liesegang H."/>
        </authorList>
    </citation>
    <scope>NUCLEOTIDE SEQUENCE [LARGE SCALE GENOMIC DNA]</scope>
    <source>
        <strain evidence="1 2">MYBT18246</strain>
        <plasmid evidence="1 2">p46701</plasmid>
    </source>
</reference>
<name>A0A9W3X4W2_BACTU</name>
<proteinExistence type="predicted"/>
<dbReference type="EMBL" id="CP015358">
    <property type="protein sequence ID" value="ANS52503.1"/>
    <property type="molecule type" value="Genomic_DNA"/>
</dbReference>
<gene>
    <name evidence="1" type="ORF">BT246_72140</name>
</gene>
<keyword evidence="1" id="KW-0614">Plasmid</keyword>
<organism evidence="1 2">
    <name type="scientific">Bacillus thuringiensis</name>
    <dbReference type="NCBI Taxonomy" id="1428"/>
    <lineage>
        <taxon>Bacteria</taxon>
        <taxon>Bacillati</taxon>
        <taxon>Bacillota</taxon>
        <taxon>Bacilli</taxon>
        <taxon>Bacillales</taxon>
        <taxon>Bacillaceae</taxon>
        <taxon>Bacillus</taxon>
        <taxon>Bacillus cereus group</taxon>
    </lineage>
</organism>
<sequence>MAKKKASILDFDNTSDVEVINSKEITPNIISNGHNDILKDNKNTTNITSADTSSNVINSASILDSVLSKTIKEPKKNYTGFYLEEPIIKTINKIVKENKDTNKSKLVNDLLKEAFKQAGLL</sequence>
<protein>
    <submittedName>
        <fullName evidence="1">Uncharacterized protein</fullName>
    </submittedName>
</protein>
<evidence type="ECO:0000313" key="2">
    <source>
        <dbReference type="Proteomes" id="UP000092743"/>
    </source>
</evidence>
<geneLocation type="plasmid" evidence="1 2">
    <name>p46701</name>
</geneLocation>
<dbReference type="AlphaFoldDB" id="A0A9W3X4W2"/>